<keyword evidence="2" id="KW-0732">Signal</keyword>
<sequence length="260" mass="29335">MRWVVLLLILATPAAVDARRKRQKAKEPPLPREERIARQQDCEMCGLVMGSLQEGLQQRQAKLRLSKEAAERRQAYVDGVQKAQTKRWLKQEYGVELVDALEDALDGICERKAEVVERICGVPSFSTINPKEVEIAKKSVLKQPLKGGEGYDGFKPEECRGRIKTQCLRVVEAKAEEMQRAALDGGGPEACLELWPSCSRMRAFLYHNSTAEAAAAQAKHERSREEFERRAKQKANPTREAAGMFGDVAEDFMNMMKDEI</sequence>
<feature type="chain" id="PRO_5044261068" description="Saposin B-type domain-containing protein" evidence="2">
    <location>
        <begin position="19"/>
        <end position="260"/>
    </location>
</feature>
<dbReference type="EMBL" id="JBGBPQ010000011">
    <property type="protein sequence ID" value="KAL1515247.1"/>
    <property type="molecule type" value="Genomic_DNA"/>
</dbReference>
<accession>A0AB34J7G6</accession>
<keyword evidence="4" id="KW-1185">Reference proteome</keyword>
<organism evidence="3 4">
    <name type="scientific">Prymnesium parvum</name>
    <name type="common">Toxic golden alga</name>
    <dbReference type="NCBI Taxonomy" id="97485"/>
    <lineage>
        <taxon>Eukaryota</taxon>
        <taxon>Haptista</taxon>
        <taxon>Haptophyta</taxon>
        <taxon>Prymnesiophyceae</taxon>
        <taxon>Prymnesiales</taxon>
        <taxon>Prymnesiaceae</taxon>
        <taxon>Prymnesium</taxon>
    </lineage>
</organism>
<reference evidence="3 4" key="1">
    <citation type="journal article" date="2024" name="Science">
        <title>Giant polyketide synthase enzymes in the biosynthesis of giant marine polyether toxins.</title>
        <authorList>
            <person name="Fallon T.R."/>
            <person name="Shende V.V."/>
            <person name="Wierzbicki I.H."/>
            <person name="Pendleton A.L."/>
            <person name="Watervoot N.F."/>
            <person name="Auber R.P."/>
            <person name="Gonzalez D.J."/>
            <person name="Wisecaver J.H."/>
            <person name="Moore B.S."/>
        </authorList>
    </citation>
    <scope>NUCLEOTIDE SEQUENCE [LARGE SCALE GENOMIC DNA]</scope>
    <source>
        <strain evidence="3 4">12B1</strain>
    </source>
</reference>
<evidence type="ECO:0000313" key="4">
    <source>
        <dbReference type="Proteomes" id="UP001515480"/>
    </source>
</evidence>
<evidence type="ECO:0000313" key="3">
    <source>
        <dbReference type="EMBL" id="KAL1515247.1"/>
    </source>
</evidence>
<evidence type="ECO:0000256" key="1">
    <source>
        <dbReference type="SAM" id="MobiDB-lite"/>
    </source>
</evidence>
<feature type="compositionally biased region" description="Basic and acidic residues" evidence="1">
    <location>
        <begin position="220"/>
        <end position="230"/>
    </location>
</feature>
<protein>
    <recommendedName>
        <fullName evidence="5">Saposin B-type domain-containing protein</fullName>
    </recommendedName>
</protein>
<comment type="caution">
    <text evidence="3">The sequence shown here is derived from an EMBL/GenBank/DDBJ whole genome shotgun (WGS) entry which is preliminary data.</text>
</comment>
<evidence type="ECO:0008006" key="5">
    <source>
        <dbReference type="Google" id="ProtNLM"/>
    </source>
</evidence>
<name>A0AB34J7G6_PRYPA</name>
<feature type="signal peptide" evidence="2">
    <location>
        <begin position="1"/>
        <end position="18"/>
    </location>
</feature>
<gene>
    <name evidence="3" type="ORF">AB1Y20_001881</name>
</gene>
<evidence type="ECO:0000256" key="2">
    <source>
        <dbReference type="SAM" id="SignalP"/>
    </source>
</evidence>
<feature type="region of interest" description="Disordered" evidence="1">
    <location>
        <begin position="220"/>
        <end position="243"/>
    </location>
</feature>
<dbReference type="Proteomes" id="UP001515480">
    <property type="component" value="Unassembled WGS sequence"/>
</dbReference>
<dbReference type="AlphaFoldDB" id="A0AB34J7G6"/>
<proteinExistence type="predicted"/>